<comment type="similarity">
    <text evidence="9">Belongs to the 'phage' integrase family. XerC subfamily.</text>
</comment>
<dbReference type="GO" id="GO:0051301">
    <property type="term" value="P:cell division"/>
    <property type="evidence" value="ECO:0007669"/>
    <property type="project" value="UniProtKB-KW"/>
</dbReference>
<accession>A0A1X6XKD2</accession>
<feature type="compositionally biased region" description="Basic and acidic residues" evidence="10">
    <location>
        <begin position="140"/>
        <end position="154"/>
    </location>
</feature>
<feature type="active site" evidence="9">
    <location>
        <position position="299"/>
    </location>
</feature>
<dbReference type="Gene3D" id="1.10.443.10">
    <property type="entry name" value="Intergrase catalytic core"/>
    <property type="match status" value="1"/>
</dbReference>
<feature type="active site" evidence="9">
    <location>
        <position position="302"/>
    </location>
</feature>
<dbReference type="HAMAP" id="MF_01808">
    <property type="entry name" value="Recomb_XerC_XerD"/>
    <property type="match status" value="1"/>
</dbReference>
<comment type="subunit">
    <text evidence="9">Forms a cyclic heterotetrameric complex composed of two molecules of XerC and two molecules of XerD.</text>
</comment>
<dbReference type="GO" id="GO:0003677">
    <property type="term" value="F:DNA binding"/>
    <property type="evidence" value="ECO:0007669"/>
    <property type="project" value="UniProtKB-UniRule"/>
</dbReference>
<dbReference type="GO" id="GO:0007059">
    <property type="term" value="P:chromosome segregation"/>
    <property type="evidence" value="ECO:0007669"/>
    <property type="project" value="UniProtKB-UniRule"/>
</dbReference>
<dbReference type="EMBL" id="FWFF01000017">
    <property type="protein sequence ID" value="SLM99568.1"/>
    <property type="molecule type" value="Genomic_DNA"/>
</dbReference>
<evidence type="ECO:0000313" key="13">
    <source>
        <dbReference type="EMBL" id="SLM99568.1"/>
    </source>
</evidence>
<dbReference type="InterPro" id="IPR023009">
    <property type="entry name" value="Tyrosine_recombinase_XerC/XerD"/>
</dbReference>
<evidence type="ECO:0000256" key="9">
    <source>
        <dbReference type="HAMAP-Rule" id="MF_01808"/>
    </source>
</evidence>
<dbReference type="PROSITE" id="PS51898">
    <property type="entry name" value="TYR_RECOMBINASE"/>
    <property type="match status" value="1"/>
</dbReference>
<name>A0A1X6XKD2_9MICO</name>
<gene>
    <name evidence="9" type="primary">xerC</name>
    <name evidence="13" type="ORF">FM105_11350</name>
</gene>
<sequence>MPASPTGDLIGRSLHDPAYIDAVEAFDAHLRLERGASEHTRRAYVGDVCRLLATFEGPDGRGLPLTDIEAGNLREWVLTMSRTGSSPATTARRIASVRRFFGQCLRSGRIAQDPSTRLRTPKKPSRLPTVLQQEHAARVLDGADGRTDSARTDRPPASAVLSDVSDAMEVPEATKASEPSDPTRSAVGLRDAALLELLYATGLRVSELVGLDLDDVDGAAGLVTVLGKGGKVRRVPFGAPAARAVDAWREAGRPALAHEDSGPALFLGVRGARLDVRQVRRVVKAATDAVPGTPHLSPHGLRHSAATHMVENGADIRQVQEYLGHAALSSTQIYTHVSLGRLAAVYDRAHPRA</sequence>
<comment type="subcellular location">
    <subcellularLocation>
        <location evidence="1 9">Cytoplasm</location>
    </subcellularLocation>
</comment>
<dbReference type="RefSeq" id="WP_087008187.1">
    <property type="nucleotide sequence ID" value="NZ_FWFF01000017.1"/>
</dbReference>
<feature type="active site" evidence="9">
    <location>
        <position position="325"/>
    </location>
</feature>
<dbReference type="SUPFAM" id="SSF47823">
    <property type="entry name" value="lambda integrase-like, N-terminal domain"/>
    <property type="match status" value="1"/>
</dbReference>
<evidence type="ECO:0000256" key="5">
    <source>
        <dbReference type="ARBA" id="ARBA00022908"/>
    </source>
</evidence>
<dbReference type="GO" id="GO:0005737">
    <property type="term" value="C:cytoplasm"/>
    <property type="evidence" value="ECO:0007669"/>
    <property type="project" value="UniProtKB-SubCell"/>
</dbReference>
<evidence type="ECO:0000259" key="11">
    <source>
        <dbReference type="PROSITE" id="PS51898"/>
    </source>
</evidence>
<dbReference type="InterPro" id="IPR004107">
    <property type="entry name" value="Integrase_SAM-like_N"/>
</dbReference>
<dbReference type="PANTHER" id="PTHR30349:SF77">
    <property type="entry name" value="TYROSINE RECOMBINASE XERC"/>
    <property type="match status" value="1"/>
</dbReference>
<feature type="domain" description="Core-binding (CB)" evidence="12">
    <location>
        <begin position="17"/>
        <end position="105"/>
    </location>
</feature>
<evidence type="ECO:0000313" key="14">
    <source>
        <dbReference type="Proteomes" id="UP000196581"/>
    </source>
</evidence>
<evidence type="ECO:0000256" key="10">
    <source>
        <dbReference type="SAM" id="MobiDB-lite"/>
    </source>
</evidence>
<proteinExistence type="inferred from homology"/>
<feature type="domain" description="Tyr recombinase" evidence="11">
    <location>
        <begin position="160"/>
        <end position="347"/>
    </location>
</feature>
<dbReference type="Gene3D" id="1.10.150.130">
    <property type="match status" value="1"/>
</dbReference>
<dbReference type="InterPro" id="IPR050090">
    <property type="entry name" value="Tyrosine_recombinase_XerCD"/>
</dbReference>
<dbReference type="PANTHER" id="PTHR30349">
    <property type="entry name" value="PHAGE INTEGRASE-RELATED"/>
    <property type="match status" value="1"/>
</dbReference>
<evidence type="ECO:0000259" key="12">
    <source>
        <dbReference type="PROSITE" id="PS51900"/>
    </source>
</evidence>
<evidence type="ECO:0000256" key="6">
    <source>
        <dbReference type="ARBA" id="ARBA00023125"/>
    </source>
</evidence>
<dbReference type="InterPro" id="IPR010998">
    <property type="entry name" value="Integrase_recombinase_N"/>
</dbReference>
<reference evidence="14" key="1">
    <citation type="submission" date="2017-02" db="EMBL/GenBank/DDBJ databases">
        <authorList>
            <person name="Dridi B."/>
        </authorList>
    </citation>
    <scope>NUCLEOTIDE SEQUENCE [LARGE SCALE GENOMIC DNA]</scope>
    <source>
        <strain evidence="14">B Co 03.10</strain>
    </source>
</reference>
<dbReference type="GO" id="GO:0006313">
    <property type="term" value="P:DNA transposition"/>
    <property type="evidence" value="ECO:0007669"/>
    <property type="project" value="UniProtKB-UniRule"/>
</dbReference>
<dbReference type="SUPFAM" id="SSF56349">
    <property type="entry name" value="DNA breaking-rejoining enzymes"/>
    <property type="match status" value="1"/>
</dbReference>
<keyword evidence="8 9" id="KW-0131">Cell cycle</keyword>
<keyword evidence="2 9" id="KW-0963">Cytoplasm</keyword>
<protein>
    <recommendedName>
        <fullName evidence="9">Tyrosine recombinase XerC</fullName>
    </recommendedName>
</protein>
<dbReference type="AlphaFoldDB" id="A0A1X6XKD2"/>
<dbReference type="GO" id="GO:0009037">
    <property type="term" value="F:tyrosine-based site-specific recombinase activity"/>
    <property type="evidence" value="ECO:0007669"/>
    <property type="project" value="UniProtKB-UniRule"/>
</dbReference>
<feature type="active site" evidence="9">
    <location>
        <position position="228"/>
    </location>
</feature>
<keyword evidence="14" id="KW-1185">Reference proteome</keyword>
<comment type="function">
    <text evidence="9">Site-specific tyrosine recombinase, which acts by catalyzing the cutting and rejoining of the recombining DNA molecules. The XerC-XerD complex is essential to convert dimers of the bacterial chromosome into monomers to permit their segregation at cell division. It also contributes to the segregational stability of plasmids.</text>
</comment>
<evidence type="ECO:0000256" key="7">
    <source>
        <dbReference type="ARBA" id="ARBA00023172"/>
    </source>
</evidence>
<dbReference type="Pfam" id="PF00589">
    <property type="entry name" value="Phage_integrase"/>
    <property type="match status" value="1"/>
</dbReference>
<dbReference type="CDD" id="cd00798">
    <property type="entry name" value="INT_XerDC_C"/>
    <property type="match status" value="1"/>
</dbReference>
<feature type="region of interest" description="Disordered" evidence="10">
    <location>
        <begin position="140"/>
        <end position="185"/>
    </location>
</feature>
<dbReference type="PROSITE" id="PS51900">
    <property type="entry name" value="CB"/>
    <property type="match status" value="1"/>
</dbReference>
<keyword evidence="7 9" id="KW-0233">DNA recombination</keyword>
<keyword evidence="5 9" id="KW-0229">DNA integration</keyword>
<keyword evidence="6 9" id="KW-0238">DNA-binding</keyword>
<feature type="active site" description="O-(3'-phospho-DNA)-tyrosine intermediate" evidence="9">
    <location>
        <position position="334"/>
    </location>
</feature>
<keyword evidence="4 9" id="KW-0159">Chromosome partition</keyword>
<organism evidence="13 14">
    <name type="scientific">Brevibacterium yomogidense</name>
    <dbReference type="NCBI Taxonomy" id="946573"/>
    <lineage>
        <taxon>Bacteria</taxon>
        <taxon>Bacillati</taxon>
        <taxon>Actinomycetota</taxon>
        <taxon>Actinomycetes</taxon>
        <taxon>Micrococcales</taxon>
        <taxon>Brevibacteriaceae</taxon>
        <taxon>Brevibacterium</taxon>
    </lineage>
</organism>
<dbReference type="InterPro" id="IPR011010">
    <property type="entry name" value="DNA_brk_join_enz"/>
</dbReference>
<feature type="active site" evidence="9">
    <location>
        <position position="204"/>
    </location>
</feature>
<dbReference type="Proteomes" id="UP000196581">
    <property type="component" value="Unassembled WGS sequence"/>
</dbReference>
<evidence type="ECO:0000256" key="4">
    <source>
        <dbReference type="ARBA" id="ARBA00022829"/>
    </source>
</evidence>
<dbReference type="InterPro" id="IPR044068">
    <property type="entry name" value="CB"/>
</dbReference>
<evidence type="ECO:0000256" key="2">
    <source>
        <dbReference type="ARBA" id="ARBA00022490"/>
    </source>
</evidence>
<dbReference type="Pfam" id="PF02899">
    <property type="entry name" value="Phage_int_SAM_1"/>
    <property type="match status" value="1"/>
</dbReference>
<dbReference type="InterPro" id="IPR013762">
    <property type="entry name" value="Integrase-like_cat_sf"/>
</dbReference>
<evidence type="ECO:0000256" key="3">
    <source>
        <dbReference type="ARBA" id="ARBA00022618"/>
    </source>
</evidence>
<keyword evidence="3 9" id="KW-0132">Cell division</keyword>
<dbReference type="InterPro" id="IPR002104">
    <property type="entry name" value="Integrase_catalytic"/>
</dbReference>
<evidence type="ECO:0000256" key="8">
    <source>
        <dbReference type="ARBA" id="ARBA00023306"/>
    </source>
</evidence>
<evidence type="ECO:0000256" key="1">
    <source>
        <dbReference type="ARBA" id="ARBA00004496"/>
    </source>
</evidence>